<dbReference type="EMBL" id="CP014806">
    <property type="protein sequence ID" value="AMX00333.1"/>
    <property type="molecule type" value="Genomic_DNA"/>
</dbReference>
<feature type="chain" id="PRO_5007509329" description="CARDB domain-containing protein" evidence="2">
    <location>
        <begin position="25"/>
        <end position="179"/>
    </location>
</feature>
<evidence type="ECO:0000313" key="3">
    <source>
        <dbReference type="EMBL" id="AMX00333.1"/>
    </source>
</evidence>
<dbReference type="STRING" id="241244.ATY39_13490"/>
<reference evidence="3 4" key="1">
    <citation type="journal article" date="2016" name="Genome Announc.">
        <title>Whole-Genome Sequence of Rummeliibacillus stabekisii Strain PP9 Isolated from Antarctic Soil.</title>
        <authorList>
            <person name="da Mota F.F."/>
            <person name="Vollu R.E."/>
            <person name="Jurelevicius D."/>
            <person name="Seldin L."/>
        </authorList>
    </citation>
    <scope>NUCLEOTIDE SEQUENCE [LARGE SCALE GENOMIC DNA]</scope>
    <source>
        <strain evidence="3 4">PP9</strain>
    </source>
</reference>
<keyword evidence="1" id="KW-0812">Transmembrane</keyword>
<reference evidence="4" key="2">
    <citation type="submission" date="2016-03" db="EMBL/GenBank/DDBJ databases">
        <authorList>
            <person name="Ploux O."/>
        </authorList>
    </citation>
    <scope>NUCLEOTIDE SEQUENCE [LARGE SCALE GENOMIC DNA]</scope>
    <source>
        <strain evidence="4">PP9</strain>
    </source>
</reference>
<dbReference type="Proteomes" id="UP000076021">
    <property type="component" value="Chromosome"/>
</dbReference>
<evidence type="ECO:0000313" key="4">
    <source>
        <dbReference type="Proteomes" id="UP000076021"/>
    </source>
</evidence>
<dbReference type="OrthoDB" id="2855036at2"/>
<proteinExistence type="predicted"/>
<dbReference type="RefSeq" id="WP_066790606.1">
    <property type="nucleotide sequence ID" value="NZ_CP014806.1"/>
</dbReference>
<keyword evidence="4" id="KW-1185">Reference proteome</keyword>
<gene>
    <name evidence="3" type="ORF">ATY39_13490</name>
</gene>
<organism evidence="3 4">
    <name type="scientific">Rummeliibacillus stabekisii</name>
    <dbReference type="NCBI Taxonomy" id="241244"/>
    <lineage>
        <taxon>Bacteria</taxon>
        <taxon>Bacillati</taxon>
        <taxon>Bacillota</taxon>
        <taxon>Bacilli</taxon>
        <taxon>Bacillales</taxon>
        <taxon>Caryophanaceae</taxon>
        <taxon>Rummeliibacillus</taxon>
    </lineage>
</organism>
<feature type="signal peptide" evidence="2">
    <location>
        <begin position="1"/>
        <end position="24"/>
    </location>
</feature>
<name>A0A143HF23_9BACL</name>
<dbReference type="Gene3D" id="2.60.40.10">
    <property type="entry name" value="Immunoglobulins"/>
    <property type="match status" value="1"/>
</dbReference>
<dbReference type="KEGG" id="rst:ATY39_13490"/>
<evidence type="ECO:0000256" key="1">
    <source>
        <dbReference type="SAM" id="Phobius"/>
    </source>
</evidence>
<evidence type="ECO:0000256" key="2">
    <source>
        <dbReference type="SAM" id="SignalP"/>
    </source>
</evidence>
<dbReference type="InterPro" id="IPR013783">
    <property type="entry name" value="Ig-like_fold"/>
</dbReference>
<dbReference type="AlphaFoldDB" id="A0A143HF23"/>
<keyword evidence="1" id="KW-1133">Transmembrane helix</keyword>
<keyword evidence="1" id="KW-0472">Membrane</keyword>
<feature type="transmembrane region" description="Helical" evidence="1">
    <location>
        <begin position="150"/>
        <end position="170"/>
    </location>
</feature>
<keyword evidence="2" id="KW-0732">Signal</keyword>
<sequence>MLKKAGIVLAILLGFVVTGQNTFAMEQPNVEVKVISPNQVKDYPGKETTVKAQVTNHTNQSIKDLVVYITMADMGKKWTVNLEDYSADKPEQVKELKPGETKEISLPIRFVYTSNYYLYVTAASAHSLDIYSSNGIPIEIMGNTKIDPTIIQVVSIGTPLIILVFVVLNFTKNRRKRVA</sequence>
<evidence type="ECO:0008006" key="5">
    <source>
        <dbReference type="Google" id="ProtNLM"/>
    </source>
</evidence>
<protein>
    <recommendedName>
        <fullName evidence="5">CARDB domain-containing protein</fullName>
    </recommendedName>
</protein>
<accession>A0A143HF23</accession>